<comment type="caution">
    <text evidence="2">The sequence shown here is derived from an EMBL/GenBank/DDBJ whole genome shotgun (WGS) entry which is preliminary data.</text>
</comment>
<protein>
    <submittedName>
        <fullName evidence="2">Uncharacterized protein</fullName>
    </submittedName>
</protein>
<accession>A0ABP9LWT0</accession>
<gene>
    <name evidence="2" type="ORF">GCM10025760_07670</name>
</gene>
<dbReference type="EMBL" id="BAABKZ010000001">
    <property type="protein sequence ID" value="GAA5087065.1"/>
    <property type="molecule type" value="Genomic_DNA"/>
</dbReference>
<name>A0ABP9LWT0_9MICO</name>
<reference evidence="3" key="1">
    <citation type="journal article" date="2019" name="Int. J. Syst. Evol. Microbiol.">
        <title>The Global Catalogue of Microorganisms (GCM) 10K type strain sequencing project: providing services to taxonomists for standard genome sequencing and annotation.</title>
        <authorList>
            <consortium name="The Broad Institute Genomics Platform"/>
            <consortium name="The Broad Institute Genome Sequencing Center for Infectious Disease"/>
            <person name="Wu L."/>
            <person name="Ma J."/>
        </authorList>
    </citation>
    <scope>NUCLEOTIDE SEQUENCE [LARGE SCALE GENOMIC DNA]</scope>
    <source>
        <strain evidence="3">JCM 18959</strain>
    </source>
</reference>
<dbReference type="RefSeq" id="WP_194412621.1">
    <property type="nucleotide sequence ID" value="NZ_BAABKZ010000001.1"/>
</dbReference>
<evidence type="ECO:0000313" key="2">
    <source>
        <dbReference type="EMBL" id="GAA5087065.1"/>
    </source>
</evidence>
<keyword evidence="3" id="KW-1185">Reference proteome</keyword>
<feature type="compositionally biased region" description="Low complexity" evidence="1">
    <location>
        <begin position="102"/>
        <end position="116"/>
    </location>
</feature>
<evidence type="ECO:0000256" key="1">
    <source>
        <dbReference type="SAM" id="MobiDB-lite"/>
    </source>
</evidence>
<feature type="region of interest" description="Disordered" evidence="1">
    <location>
        <begin position="97"/>
        <end position="126"/>
    </location>
</feature>
<sequence>MFTSDATASVTIGPVSPDWTIDQLVEWIGADDVRSHDEALRALLTAVLAGLAPDAASALTPRSPVALVRAVASHLRAAPALRDVRLRDVAGDAIAVAPRPVGPATTGRRAPTPAAASVRRPRLRLT</sequence>
<proteinExistence type="predicted"/>
<evidence type="ECO:0000313" key="3">
    <source>
        <dbReference type="Proteomes" id="UP001501407"/>
    </source>
</evidence>
<organism evidence="2 3">
    <name type="scientific">Microbacterium yannicii</name>
    <dbReference type="NCBI Taxonomy" id="671622"/>
    <lineage>
        <taxon>Bacteria</taxon>
        <taxon>Bacillati</taxon>
        <taxon>Actinomycetota</taxon>
        <taxon>Actinomycetes</taxon>
        <taxon>Micrococcales</taxon>
        <taxon>Microbacteriaceae</taxon>
        <taxon>Microbacterium</taxon>
    </lineage>
</organism>
<dbReference type="Proteomes" id="UP001501407">
    <property type="component" value="Unassembled WGS sequence"/>
</dbReference>